<dbReference type="Gene3D" id="3.40.50.2300">
    <property type="match status" value="1"/>
</dbReference>
<dbReference type="PANTHER" id="PTHR30146">
    <property type="entry name" value="LACI-RELATED TRANSCRIPTIONAL REPRESSOR"/>
    <property type="match status" value="1"/>
</dbReference>
<dbReference type="InterPro" id="IPR010982">
    <property type="entry name" value="Lambda_DNA-bd_dom_sf"/>
</dbReference>
<dbReference type="Proteomes" id="UP000662259">
    <property type="component" value="Unassembled WGS sequence"/>
</dbReference>
<evidence type="ECO:0000313" key="5">
    <source>
        <dbReference type="EMBL" id="NKM48276.1"/>
    </source>
</evidence>
<keyword evidence="3" id="KW-0804">Transcription</keyword>
<dbReference type="PANTHER" id="PTHR30146:SF109">
    <property type="entry name" value="HTH-TYPE TRANSCRIPTIONAL REGULATOR GALS"/>
    <property type="match status" value="1"/>
</dbReference>
<dbReference type="Pfam" id="PF00356">
    <property type="entry name" value="LacI"/>
    <property type="match status" value="1"/>
</dbReference>
<dbReference type="SMART" id="SM00354">
    <property type="entry name" value="HTH_LACI"/>
    <property type="match status" value="1"/>
</dbReference>
<dbReference type="Gene3D" id="1.10.260.40">
    <property type="entry name" value="lambda repressor-like DNA-binding domains"/>
    <property type="match status" value="1"/>
</dbReference>
<protein>
    <submittedName>
        <fullName evidence="5">LacI family DNA-binding transcriptional regulator</fullName>
    </submittedName>
</protein>
<dbReference type="GO" id="GO:0000976">
    <property type="term" value="F:transcription cis-regulatory region binding"/>
    <property type="evidence" value="ECO:0007669"/>
    <property type="project" value="TreeGrafter"/>
</dbReference>
<evidence type="ECO:0000256" key="2">
    <source>
        <dbReference type="ARBA" id="ARBA00023125"/>
    </source>
</evidence>
<gene>
    <name evidence="5" type="ORF">GFL91_25565</name>
</gene>
<dbReference type="EMBL" id="WIEZ01000015">
    <property type="protein sequence ID" value="NKM48276.1"/>
    <property type="molecule type" value="Genomic_DNA"/>
</dbReference>
<dbReference type="SUPFAM" id="SSF47413">
    <property type="entry name" value="lambda repressor-like DNA-binding domains"/>
    <property type="match status" value="1"/>
</dbReference>
<evidence type="ECO:0000313" key="6">
    <source>
        <dbReference type="Proteomes" id="UP000662259"/>
    </source>
</evidence>
<dbReference type="PROSITE" id="PS50932">
    <property type="entry name" value="HTH_LACI_2"/>
    <property type="match status" value="1"/>
</dbReference>
<sequence>MPRRKKQEVTLKDVAAAAGVSVMSVSNVVNERWDLVSDRTRAVIEKEIKRLQYQPLMAGRSLRTGKTNTFGLVVLQGADGVRPNRRAQAIIAGFLESTAGHGYTVSHIFRRHSTIETAIGSLSQRVDGIAMLIDESIEVRKKDVAILSSFGIPIVELEGLRLVELEDACSVHERADMQINALATSLSKSLPGNVYFLNGKEHNEHAVRRYRLLKANPSLRHFHFHNKTELRSYSDVDLDKTAAIFVSNETDYCDLVIAFSSSAQTRLISKIICLDADENSAGVDRQSTIPGFHSVAFRVGNVGGNALIARLPSTTFTYRQIGVDCGVILPAPKKPDNQTST</sequence>
<keyword evidence="2 5" id="KW-0238">DNA-binding</keyword>
<proteinExistence type="predicted"/>
<dbReference type="GO" id="GO:0003700">
    <property type="term" value="F:DNA-binding transcription factor activity"/>
    <property type="evidence" value="ECO:0007669"/>
    <property type="project" value="TreeGrafter"/>
</dbReference>
<dbReference type="PROSITE" id="PS00356">
    <property type="entry name" value="HTH_LACI_1"/>
    <property type="match status" value="1"/>
</dbReference>
<keyword evidence="1" id="KW-0805">Transcription regulation</keyword>
<dbReference type="RefSeq" id="WP_132613443.1">
    <property type="nucleotide sequence ID" value="NZ_WIEC01000010.1"/>
</dbReference>
<comment type="caution">
    <text evidence="5">The sequence shown here is derived from an EMBL/GenBank/DDBJ whole genome shotgun (WGS) entry which is preliminary data.</text>
</comment>
<reference evidence="5" key="1">
    <citation type="submission" date="2019-10" db="EMBL/GenBank/DDBJ databases">
        <title>Rhizobium leguminosarum symbiovar viciae collection.</title>
        <authorList>
            <person name="Boivin S."/>
            <person name="Lepetit M."/>
        </authorList>
    </citation>
    <scope>NUCLEOTIDE SEQUENCE</scope>
    <source>
        <strain evidence="5">L143</strain>
    </source>
</reference>
<name>A0A8I2GU63_RHILV</name>
<accession>A0A8I2GU63</accession>
<feature type="domain" description="HTH lacI-type" evidence="4">
    <location>
        <begin position="9"/>
        <end position="64"/>
    </location>
</feature>
<dbReference type="InterPro" id="IPR000843">
    <property type="entry name" value="HTH_LacI"/>
</dbReference>
<evidence type="ECO:0000256" key="3">
    <source>
        <dbReference type="ARBA" id="ARBA00023163"/>
    </source>
</evidence>
<dbReference type="AlphaFoldDB" id="A0A8I2GU63"/>
<evidence type="ECO:0000256" key="1">
    <source>
        <dbReference type="ARBA" id="ARBA00023015"/>
    </source>
</evidence>
<organism evidence="5 6">
    <name type="scientific">Rhizobium leguminosarum bv. viciae</name>
    <dbReference type="NCBI Taxonomy" id="387"/>
    <lineage>
        <taxon>Bacteria</taxon>
        <taxon>Pseudomonadati</taxon>
        <taxon>Pseudomonadota</taxon>
        <taxon>Alphaproteobacteria</taxon>
        <taxon>Hyphomicrobiales</taxon>
        <taxon>Rhizobiaceae</taxon>
        <taxon>Rhizobium/Agrobacterium group</taxon>
        <taxon>Rhizobium</taxon>
    </lineage>
</organism>
<evidence type="ECO:0000259" key="4">
    <source>
        <dbReference type="PROSITE" id="PS50932"/>
    </source>
</evidence>